<reference evidence="10 11" key="1">
    <citation type="journal article" date="2015" name="G3 (Bethesda)">
        <title>Insights into Ongoing Evolution of the Hexachlorocyclohexane Catabolic Pathway from Comparative Genomics of Ten Sphingomonadaceae Strains.</title>
        <authorList>
            <person name="Pearce S.L."/>
            <person name="Oakeshott J.G."/>
            <person name="Pandey G."/>
        </authorList>
    </citation>
    <scope>NUCLEOTIDE SEQUENCE [LARGE SCALE GENOMIC DNA]</scope>
    <source>
        <strain evidence="10 11">LL02</strain>
    </source>
</reference>
<organism evidence="10 11">
    <name type="scientific">Novosphingobium barchaimii LL02</name>
    <dbReference type="NCBI Taxonomy" id="1114963"/>
    <lineage>
        <taxon>Bacteria</taxon>
        <taxon>Pseudomonadati</taxon>
        <taxon>Pseudomonadota</taxon>
        <taxon>Alphaproteobacteria</taxon>
        <taxon>Sphingomonadales</taxon>
        <taxon>Sphingomonadaceae</taxon>
        <taxon>Novosphingobium</taxon>
    </lineage>
</organism>
<feature type="domain" description="Mechanosensitive ion channel MscS C-terminal" evidence="9">
    <location>
        <begin position="701"/>
        <end position="783"/>
    </location>
</feature>
<evidence type="ECO:0000256" key="2">
    <source>
        <dbReference type="ARBA" id="ARBA00008017"/>
    </source>
</evidence>
<evidence type="ECO:0000313" key="11">
    <source>
        <dbReference type="Proteomes" id="UP000052268"/>
    </source>
</evidence>
<dbReference type="InterPro" id="IPR006685">
    <property type="entry name" value="MscS_channel_2nd"/>
</dbReference>
<dbReference type="GO" id="GO:0005886">
    <property type="term" value="C:plasma membrane"/>
    <property type="evidence" value="ECO:0007669"/>
    <property type="project" value="UniProtKB-SubCell"/>
</dbReference>
<feature type="transmembrane region" description="Helical" evidence="7">
    <location>
        <begin position="577"/>
        <end position="605"/>
    </location>
</feature>
<dbReference type="OrthoDB" id="9799209at2"/>
<protein>
    <recommendedName>
        <fullName evidence="12">Mechanosensitive ion channel protein MscS</fullName>
    </recommendedName>
</protein>
<comment type="caution">
    <text evidence="10">The sequence shown here is derived from an EMBL/GenBank/DDBJ whole genome shotgun (WGS) entry which is preliminary data.</text>
</comment>
<dbReference type="SUPFAM" id="SSF82689">
    <property type="entry name" value="Mechanosensitive channel protein MscS (YggB), C-terminal domain"/>
    <property type="match status" value="1"/>
</dbReference>
<evidence type="ECO:0000313" key="10">
    <source>
        <dbReference type="EMBL" id="KMS56689.1"/>
    </source>
</evidence>
<gene>
    <name evidence="10" type="ORF">V474_16210</name>
</gene>
<name>A0A0J7XYR7_9SPHN</name>
<comment type="similarity">
    <text evidence="2">Belongs to the MscS (TC 1.A.23) family.</text>
</comment>
<feature type="domain" description="Mechanosensitive ion channel MscS" evidence="8">
    <location>
        <begin position="628"/>
        <end position="693"/>
    </location>
</feature>
<dbReference type="Gene3D" id="3.30.70.100">
    <property type="match status" value="1"/>
</dbReference>
<dbReference type="InterPro" id="IPR049278">
    <property type="entry name" value="MS_channel_C"/>
</dbReference>
<evidence type="ECO:0000256" key="5">
    <source>
        <dbReference type="ARBA" id="ARBA00022989"/>
    </source>
</evidence>
<dbReference type="Pfam" id="PF21082">
    <property type="entry name" value="MS_channel_3rd"/>
    <property type="match status" value="1"/>
</dbReference>
<dbReference type="SUPFAM" id="SSF82861">
    <property type="entry name" value="Mechanosensitive channel protein MscS (YggB), transmembrane region"/>
    <property type="match status" value="1"/>
</dbReference>
<feature type="transmembrane region" description="Helical" evidence="7">
    <location>
        <begin position="298"/>
        <end position="319"/>
    </location>
</feature>
<feature type="transmembrane region" description="Helical" evidence="7">
    <location>
        <begin position="222"/>
        <end position="241"/>
    </location>
</feature>
<dbReference type="InterPro" id="IPR011014">
    <property type="entry name" value="MscS_channel_TM-2"/>
</dbReference>
<feature type="transmembrane region" description="Helical" evidence="7">
    <location>
        <begin position="536"/>
        <end position="557"/>
    </location>
</feature>
<evidence type="ECO:0000256" key="3">
    <source>
        <dbReference type="ARBA" id="ARBA00022475"/>
    </source>
</evidence>
<dbReference type="SUPFAM" id="SSF50182">
    <property type="entry name" value="Sm-like ribonucleoproteins"/>
    <property type="match status" value="1"/>
</dbReference>
<feature type="transmembrane region" description="Helical" evidence="7">
    <location>
        <begin position="425"/>
        <end position="444"/>
    </location>
</feature>
<feature type="transmembrane region" description="Helical" evidence="7">
    <location>
        <begin position="490"/>
        <end position="516"/>
    </location>
</feature>
<feature type="transmembrane region" description="Helical" evidence="7">
    <location>
        <begin position="373"/>
        <end position="394"/>
    </location>
</feature>
<keyword evidence="5 7" id="KW-1133">Transmembrane helix</keyword>
<dbReference type="InterPro" id="IPR052702">
    <property type="entry name" value="MscS-like_channel"/>
</dbReference>
<feature type="transmembrane region" description="Helical" evidence="7">
    <location>
        <begin position="272"/>
        <end position="292"/>
    </location>
</feature>
<accession>A0A0J7XYR7</accession>
<evidence type="ECO:0000256" key="7">
    <source>
        <dbReference type="SAM" id="Phobius"/>
    </source>
</evidence>
<keyword evidence="3" id="KW-1003">Cell membrane</keyword>
<dbReference type="PATRIC" id="fig|1114963.3.peg.2075"/>
<dbReference type="Pfam" id="PF00924">
    <property type="entry name" value="MS_channel_2nd"/>
    <property type="match status" value="1"/>
</dbReference>
<feature type="transmembrane region" description="Helical" evidence="7">
    <location>
        <begin position="450"/>
        <end position="469"/>
    </location>
</feature>
<dbReference type="AlphaFoldDB" id="A0A0J7XYR7"/>
<dbReference type="PANTHER" id="PTHR30347:SF1">
    <property type="entry name" value="MECHANOSENSITIVE CHANNEL MSCK"/>
    <property type="match status" value="1"/>
</dbReference>
<evidence type="ECO:0000256" key="1">
    <source>
        <dbReference type="ARBA" id="ARBA00004651"/>
    </source>
</evidence>
<dbReference type="InterPro" id="IPR023408">
    <property type="entry name" value="MscS_beta-dom_sf"/>
</dbReference>
<dbReference type="Gene3D" id="2.30.30.60">
    <property type="match status" value="1"/>
</dbReference>
<proteinExistence type="inferred from homology"/>
<dbReference type="InterPro" id="IPR011066">
    <property type="entry name" value="MscS_channel_C_sf"/>
</dbReference>
<dbReference type="InterPro" id="IPR010920">
    <property type="entry name" value="LSM_dom_sf"/>
</dbReference>
<feature type="transmembrane region" description="Helical" evidence="7">
    <location>
        <begin position="611"/>
        <end position="640"/>
    </location>
</feature>
<keyword evidence="6 7" id="KW-0472">Membrane</keyword>
<evidence type="ECO:0000259" key="9">
    <source>
        <dbReference type="Pfam" id="PF21082"/>
    </source>
</evidence>
<keyword evidence="11" id="KW-1185">Reference proteome</keyword>
<sequence>MPVDAASHDVGVALISRLMLALAAVLALTVAASPAWSQGAPDDRTALSDWRRTAAGAEALLDLPLARREGVTADQWQDLRIKLTIQREEGLELVQRGTLRGRIVGAQIAELAELDHTPATGHAQPGWVKTKIAALNVDLAREEGPAIAARDIHAQASVLIGDIDEILREKRRAKLLAHDRSVLGPGTWAAAGEELRSGALGRPAKVSIAAARPPARVEVMPLPFRLALAVVLGLGAVWAAFRCRAALRCLLEARRGEASPRGKLGLAFLRDLLDVVIPAAALLLVFVLMRLVDADMPVLASLGGNIVGAGMTVIYARWLARSLFAPAFPPARLIRLPDGATARALRLATALGVCLAADSLLDNFEEMPRNPPALCALAGFAIVAATGLCLWRLARTVSHGQGARSANKAEHAQDPGRSIDVLHPAAAFMTTVAVLSPLAAFAGFVPLSRYVLFATIISLAIICTALFLFRSLTEAAGLLVVRGAQAESRYFQLLPLLFGFLIFIVIVPLVAITWGASAESIVDGILAMKNGVAFGAIRVSFGSVMTFGLVFLIGYALTRWLQRLLHYTVLDRLRVDVGARAAILTGLGYIGLTLAAVVAITAAGLDLSSLAFVAGALSVGVGFGLQSVVANFVSGVILLIERPIKEGDWIEVAGFSGHVRKIAFRSTHIETLDKHELIIPNSELVSGSVTNLTYGGSQGRITLPVGVAYGSDMAKVKAAMIEVASAHARVLAHPEPKVVMDGLGDSAINLKLLCFVDNVNVRLSVRSDLFFGIVEALDAARITIPFPQRELWVHDARTDISE</sequence>
<dbReference type="EMBL" id="JACU01000004">
    <property type="protein sequence ID" value="KMS56689.1"/>
    <property type="molecule type" value="Genomic_DNA"/>
</dbReference>
<dbReference type="GO" id="GO:0008381">
    <property type="term" value="F:mechanosensitive monoatomic ion channel activity"/>
    <property type="evidence" value="ECO:0007669"/>
    <property type="project" value="UniProtKB-ARBA"/>
</dbReference>
<evidence type="ECO:0000259" key="8">
    <source>
        <dbReference type="Pfam" id="PF00924"/>
    </source>
</evidence>
<keyword evidence="4 7" id="KW-0812">Transmembrane</keyword>
<evidence type="ECO:0000256" key="6">
    <source>
        <dbReference type="ARBA" id="ARBA00023136"/>
    </source>
</evidence>
<comment type="subcellular location">
    <subcellularLocation>
        <location evidence="1">Cell membrane</location>
        <topology evidence="1">Multi-pass membrane protein</topology>
    </subcellularLocation>
</comment>
<evidence type="ECO:0000256" key="4">
    <source>
        <dbReference type="ARBA" id="ARBA00022692"/>
    </source>
</evidence>
<dbReference type="PANTHER" id="PTHR30347">
    <property type="entry name" value="POTASSIUM CHANNEL RELATED"/>
    <property type="match status" value="1"/>
</dbReference>
<dbReference type="Proteomes" id="UP000052268">
    <property type="component" value="Unassembled WGS sequence"/>
</dbReference>
<dbReference type="Gene3D" id="1.10.287.1260">
    <property type="match status" value="1"/>
</dbReference>
<evidence type="ECO:0008006" key="12">
    <source>
        <dbReference type="Google" id="ProtNLM"/>
    </source>
</evidence>